<organism evidence="2">
    <name type="scientific">Photinus pyralis</name>
    <name type="common">Common eastern firefly</name>
    <name type="synonym">Lampyris pyralis</name>
    <dbReference type="NCBI Taxonomy" id="7054"/>
    <lineage>
        <taxon>Eukaryota</taxon>
        <taxon>Metazoa</taxon>
        <taxon>Ecdysozoa</taxon>
        <taxon>Arthropoda</taxon>
        <taxon>Hexapoda</taxon>
        <taxon>Insecta</taxon>
        <taxon>Pterygota</taxon>
        <taxon>Neoptera</taxon>
        <taxon>Endopterygota</taxon>
        <taxon>Coleoptera</taxon>
        <taxon>Polyphaga</taxon>
        <taxon>Elateriformia</taxon>
        <taxon>Elateroidea</taxon>
        <taxon>Lampyridae</taxon>
        <taxon>Lampyrinae</taxon>
        <taxon>Photinus</taxon>
    </lineage>
</organism>
<dbReference type="Pfam" id="PF00134">
    <property type="entry name" value="Cyclin_N"/>
    <property type="match status" value="1"/>
</dbReference>
<dbReference type="InterPro" id="IPR036915">
    <property type="entry name" value="Cyclin-like_sf"/>
</dbReference>
<dbReference type="Gene3D" id="1.10.472.10">
    <property type="entry name" value="Cyclin-like"/>
    <property type="match status" value="1"/>
</dbReference>
<protein>
    <recommendedName>
        <fullName evidence="1">Cyclin N-terminal domain-containing protein</fullName>
    </recommendedName>
</protein>
<dbReference type="AlphaFoldDB" id="A0A1Y1LKK2"/>
<gene>
    <name evidence="3" type="ORF">PPYR_05361</name>
</gene>
<dbReference type="Proteomes" id="UP000327044">
    <property type="component" value="Unassembled WGS sequence"/>
</dbReference>
<feature type="domain" description="Cyclin N-terminal" evidence="1">
    <location>
        <begin position="44"/>
        <end position="141"/>
    </location>
</feature>
<sequence>MTPNRRDRDWPVPDAIHQIKIALVHGEEMGTNLLAMSRDQISGEVTLADRDGAVHLLRFLKFWFNLPSAVFITATNLLDRFLIKMKVQQRYLTCLVISCMNVASDLHHYNIDPKILVSISQSKCSVKDMNRMSEIIKQKLDLGNGKVLTNVLDYLNQFLDLLETVAHQFHLKSVSNVGLEKDELLCHLEVIMCDSQCASAKPAVIALALIQNEFERFMSCAIPDTLSYHSFELLQLFTTVVDLQLICLIVPVEFTSCHKIIKDSLTSYDKHMKSLYRQNLLWRYSSRSLYTTRSAWKYFKSLNTISEE</sequence>
<proteinExistence type="predicted"/>
<dbReference type="InParanoid" id="A0A1Y1LKK2"/>
<dbReference type="OrthoDB" id="769138at2759"/>
<reference evidence="3" key="3">
    <citation type="submission" date="2019-08" db="EMBL/GenBank/DDBJ databases">
        <authorList>
            <consortium name="Photinus pyralis genome working group"/>
            <person name="Fallon T.R."/>
            <person name="Sander Lower S.E."/>
            <person name="Weng J.-K."/>
        </authorList>
    </citation>
    <scope>NUCLEOTIDE SEQUENCE</scope>
    <source>
        <strain evidence="3">1611_PpyrPB1</strain>
        <tissue evidence="3">Whole body</tissue>
    </source>
</reference>
<dbReference type="EMBL" id="GEZM01057064">
    <property type="protein sequence ID" value="JAV72465.1"/>
    <property type="molecule type" value="Transcribed_RNA"/>
</dbReference>
<evidence type="ECO:0000313" key="2">
    <source>
        <dbReference type="EMBL" id="JAV72465.1"/>
    </source>
</evidence>
<reference evidence="3 4" key="2">
    <citation type="journal article" date="2018" name="Elife">
        <title>Firefly genomes illuminate parallel origins of bioluminescence in beetles.</title>
        <authorList>
            <person name="Fallon T.R."/>
            <person name="Lower S.E."/>
            <person name="Chang C.H."/>
            <person name="Bessho-Uehara M."/>
            <person name="Martin G.J."/>
            <person name="Bewick A.J."/>
            <person name="Behringer M."/>
            <person name="Debat H.J."/>
            <person name="Wong I."/>
            <person name="Day J.C."/>
            <person name="Suvorov A."/>
            <person name="Silva C.J."/>
            <person name="Stanger-Hall K.F."/>
            <person name="Hall D.W."/>
            <person name="Schmitz R.J."/>
            <person name="Nelson D.R."/>
            <person name="Lewis S.M."/>
            <person name="Shigenobu S."/>
            <person name="Bybee S.M."/>
            <person name="Larracuente A.M."/>
            <person name="Oba Y."/>
            <person name="Weng J.K."/>
        </authorList>
    </citation>
    <scope>NUCLEOTIDE SEQUENCE [LARGE SCALE GENOMIC DNA]</scope>
    <source>
        <strain evidence="3">1611_PpyrPB1</strain>
        <tissue evidence="3">Whole body</tissue>
    </source>
</reference>
<dbReference type="SUPFAM" id="SSF47954">
    <property type="entry name" value="Cyclin-like"/>
    <property type="match status" value="1"/>
</dbReference>
<name>A0A1Y1LKK2_PHOPY</name>
<reference evidence="2" key="1">
    <citation type="journal article" date="2016" name="Sci. Rep.">
        <title>Molecular characterization of firefly nuptial gifts: a multi-omics approach sheds light on postcopulatory sexual selection.</title>
        <authorList>
            <person name="Al-Wathiqui N."/>
            <person name="Fallon T.R."/>
            <person name="South A."/>
            <person name="Weng J.K."/>
            <person name="Lewis S.M."/>
        </authorList>
    </citation>
    <scope>NUCLEOTIDE SEQUENCE</scope>
</reference>
<evidence type="ECO:0000259" key="1">
    <source>
        <dbReference type="Pfam" id="PF00134"/>
    </source>
</evidence>
<evidence type="ECO:0000313" key="4">
    <source>
        <dbReference type="Proteomes" id="UP000327044"/>
    </source>
</evidence>
<dbReference type="EMBL" id="VVIM01000003">
    <property type="protein sequence ID" value="KAB0801007.1"/>
    <property type="molecule type" value="Genomic_DNA"/>
</dbReference>
<dbReference type="InterPro" id="IPR006671">
    <property type="entry name" value="Cyclin_N"/>
</dbReference>
<keyword evidence="4" id="KW-1185">Reference proteome</keyword>
<evidence type="ECO:0000313" key="3">
    <source>
        <dbReference type="EMBL" id="KAB0801007.1"/>
    </source>
</evidence>
<accession>A0A1Y1LKK2</accession>